<comment type="caution">
    <text evidence="1">The sequence shown here is derived from an EMBL/GenBank/DDBJ whole genome shotgun (WGS) entry which is preliminary data.</text>
</comment>
<gene>
    <name evidence="1" type="ORF">SAY86_018526</name>
</gene>
<dbReference type="Proteomes" id="UP001346149">
    <property type="component" value="Unassembled WGS sequence"/>
</dbReference>
<evidence type="ECO:0000313" key="2">
    <source>
        <dbReference type="Proteomes" id="UP001346149"/>
    </source>
</evidence>
<accession>A0AAN7R378</accession>
<dbReference type="AlphaFoldDB" id="A0AAN7R378"/>
<dbReference type="EMBL" id="JAXQNO010000014">
    <property type="protein sequence ID" value="KAK4784158.1"/>
    <property type="molecule type" value="Genomic_DNA"/>
</dbReference>
<organism evidence="1 2">
    <name type="scientific">Trapa natans</name>
    <name type="common">Water chestnut</name>
    <dbReference type="NCBI Taxonomy" id="22666"/>
    <lineage>
        <taxon>Eukaryota</taxon>
        <taxon>Viridiplantae</taxon>
        <taxon>Streptophyta</taxon>
        <taxon>Embryophyta</taxon>
        <taxon>Tracheophyta</taxon>
        <taxon>Spermatophyta</taxon>
        <taxon>Magnoliopsida</taxon>
        <taxon>eudicotyledons</taxon>
        <taxon>Gunneridae</taxon>
        <taxon>Pentapetalae</taxon>
        <taxon>rosids</taxon>
        <taxon>malvids</taxon>
        <taxon>Myrtales</taxon>
        <taxon>Lythraceae</taxon>
        <taxon>Trapa</taxon>
    </lineage>
</organism>
<keyword evidence="2" id="KW-1185">Reference proteome</keyword>
<name>A0AAN7R378_TRANT</name>
<evidence type="ECO:0000313" key="1">
    <source>
        <dbReference type="EMBL" id="KAK4784158.1"/>
    </source>
</evidence>
<proteinExistence type="predicted"/>
<protein>
    <submittedName>
        <fullName evidence="1">Uncharacterized protein</fullName>
    </submittedName>
</protein>
<reference evidence="1 2" key="1">
    <citation type="journal article" date="2023" name="Hortic Res">
        <title>Pangenome of water caltrop reveals structural variations and asymmetric subgenome divergence after allopolyploidization.</title>
        <authorList>
            <person name="Zhang X."/>
            <person name="Chen Y."/>
            <person name="Wang L."/>
            <person name="Yuan Y."/>
            <person name="Fang M."/>
            <person name="Shi L."/>
            <person name="Lu R."/>
            <person name="Comes H.P."/>
            <person name="Ma Y."/>
            <person name="Chen Y."/>
            <person name="Huang G."/>
            <person name="Zhou Y."/>
            <person name="Zheng Z."/>
            <person name="Qiu Y."/>
        </authorList>
    </citation>
    <scope>NUCLEOTIDE SEQUENCE [LARGE SCALE GENOMIC DNA]</scope>
    <source>
        <strain evidence="1">F231</strain>
    </source>
</reference>
<sequence>MNYLWLFVNLFEAFNDEYAALTPAQPREFESVLAKSGLRVDVYSKSELDSFSDDYYYPAFYDLSNQEYLDMEDAIDSVGVANLIEAFLHHLTRRLSRIRPQSVLRSQPPPIIGRNNLPWFED</sequence>